<evidence type="ECO:0000313" key="2">
    <source>
        <dbReference type="Proteomes" id="UP000515369"/>
    </source>
</evidence>
<dbReference type="Proteomes" id="UP000515369">
    <property type="component" value="Chromosome"/>
</dbReference>
<dbReference type="Pfam" id="PF22028">
    <property type="entry name" value="DUF6934"/>
    <property type="match status" value="1"/>
</dbReference>
<dbReference type="AlphaFoldDB" id="A0A7G5H5P2"/>
<dbReference type="EMBL" id="CP059732">
    <property type="protein sequence ID" value="QMW06434.1"/>
    <property type="molecule type" value="Genomic_DNA"/>
</dbReference>
<dbReference type="RefSeq" id="WP_182463803.1">
    <property type="nucleotide sequence ID" value="NZ_CP059732.1"/>
</dbReference>
<keyword evidence="2" id="KW-1185">Reference proteome</keyword>
<name>A0A7G5H5P2_9BACT</name>
<accession>A0A7G5H5P2</accession>
<dbReference type="KEGG" id="sfol:H3H32_16840"/>
<protein>
    <submittedName>
        <fullName evidence="1">Uncharacterized protein</fullName>
    </submittedName>
</protein>
<proteinExistence type="predicted"/>
<sequence>MNYPSYDVAVSKNKSRYEFISVGRKGHIRKIVEYSYLDGLNLWNLGFGDFDPISNKIDDEVISDNGDGRKVIKTVALTLVQFLEAYPKETVIFMGSDSRRTLLYNRIVSQFYNEFSEKLLISGWSQEGIEIDIETGKQYIAFIIRKSS</sequence>
<evidence type="ECO:0000313" key="1">
    <source>
        <dbReference type="EMBL" id="QMW06434.1"/>
    </source>
</evidence>
<dbReference type="InterPro" id="IPR053865">
    <property type="entry name" value="DUF6934"/>
</dbReference>
<gene>
    <name evidence="1" type="ORF">H3H32_16840</name>
</gene>
<reference evidence="1 2" key="1">
    <citation type="submission" date="2020-07" db="EMBL/GenBank/DDBJ databases">
        <title>Spirosoma foliorum sp. nov., isolated from the leaves on the Nejang mountain Korea, Republic of.</title>
        <authorList>
            <person name="Ho H."/>
            <person name="Lee Y.-J."/>
            <person name="Nurcahyanto D.-A."/>
            <person name="Kim S.-G."/>
        </authorList>
    </citation>
    <scope>NUCLEOTIDE SEQUENCE [LARGE SCALE GENOMIC DNA]</scope>
    <source>
        <strain evidence="1 2">PL0136</strain>
    </source>
</reference>
<organism evidence="1 2">
    <name type="scientific">Spirosoma foliorum</name>
    <dbReference type="NCBI Taxonomy" id="2710596"/>
    <lineage>
        <taxon>Bacteria</taxon>
        <taxon>Pseudomonadati</taxon>
        <taxon>Bacteroidota</taxon>
        <taxon>Cytophagia</taxon>
        <taxon>Cytophagales</taxon>
        <taxon>Cytophagaceae</taxon>
        <taxon>Spirosoma</taxon>
    </lineage>
</organism>